<sequence length="100" mass="11061">MNNLKKVALGLVVMLMAFGFSAFTNETTERYVYKNTSDLNINDVSSWELESNLPTSTCENSFELPCVIEISEPLADFLQNHNTASSIIGSYAIVSTKDSE</sequence>
<accession>A0ABU7H303</accession>
<keyword evidence="1" id="KW-0732">Signal</keyword>
<keyword evidence="3" id="KW-1185">Reference proteome</keyword>
<comment type="caution">
    <text evidence="2">The sequence shown here is derived from an EMBL/GenBank/DDBJ whole genome shotgun (WGS) entry which is preliminary data.</text>
</comment>
<evidence type="ECO:0000313" key="3">
    <source>
        <dbReference type="Proteomes" id="UP001337681"/>
    </source>
</evidence>
<dbReference type="RefSeq" id="WP_330146592.1">
    <property type="nucleotide sequence ID" value="NZ_JAZDQU010000002.1"/>
</dbReference>
<protein>
    <submittedName>
        <fullName evidence="2">Uncharacterized protein</fullName>
    </submittedName>
</protein>
<dbReference type="EMBL" id="JAZDQU010000002">
    <property type="protein sequence ID" value="MEE1885697.1"/>
    <property type="molecule type" value="Genomic_DNA"/>
</dbReference>
<organism evidence="2 3">
    <name type="scientific">Pedobacter flavus</name>
    <dbReference type="NCBI Taxonomy" id="3113906"/>
    <lineage>
        <taxon>Bacteria</taxon>
        <taxon>Pseudomonadati</taxon>
        <taxon>Bacteroidota</taxon>
        <taxon>Sphingobacteriia</taxon>
        <taxon>Sphingobacteriales</taxon>
        <taxon>Sphingobacteriaceae</taxon>
        <taxon>Pedobacter</taxon>
    </lineage>
</organism>
<feature type="chain" id="PRO_5045649343" evidence="1">
    <location>
        <begin position="23"/>
        <end position="100"/>
    </location>
</feature>
<evidence type="ECO:0000313" key="2">
    <source>
        <dbReference type="EMBL" id="MEE1885697.1"/>
    </source>
</evidence>
<evidence type="ECO:0000256" key="1">
    <source>
        <dbReference type="SAM" id="SignalP"/>
    </source>
</evidence>
<reference evidence="2 3" key="1">
    <citation type="submission" date="2024-01" db="EMBL/GenBank/DDBJ databases">
        <title>Pedobacter sp. nov., isolated from oil-contaminated soil.</title>
        <authorList>
            <person name="Le N.T.T."/>
        </authorList>
    </citation>
    <scope>NUCLEOTIDE SEQUENCE [LARGE SCALE GENOMIC DNA]</scope>
    <source>
        <strain evidence="2 3">VNH31</strain>
    </source>
</reference>
<proteinExistence type="predicted"/>
<gene>
    <name evidence="2" type="ORF">VRU49_09745</name>
</gene>
<feature type="signal peptide" evidence="1">
    <location>
        <begin position="1"/>
        <end position="22"/>
    </location>
</feature>
<dbReference type="Proteomes" id="UP001337681">
    <property type="component" value="Unassembled WGS sequence"/>
</dbReference>
<name>A0ABU7H303_9SPHI</name>